<feature type="transmembrane region" description="Helical" evidence="1">
    <location>
        <begin position="205"/>
        <end position="223"/>
    </location>
</feature>
<gene>
    <name evidence="2" type="ORF">CUN50_00500</name>
</gene>
<reference evidence="2 3" key="1">
    <citation type="submission" date="2017-11" db="EMBL/GenBank/DDBJ databases">
        <title>Evolution of Phototrophy in the Chloroflexi Phylum Driven by Horizontal Gene Transfer.</title>
        <authorList>
            <person name="Ward L.M."/>
            <person name="Hemp J."/>
            <person name="Shih P.M."/>
            <person name="Mcglynn S.E."/>
            <person name="Fischer W."/>
        </authorList>
    </citation>
    <scope>NUCLEOTIDE SEQUENCE [LARGE SCALE GENOMIC DNA]</scope>
    <source>
        <strain evidence="2">CP1_1M</strain>
    </source>
</reference>
<feature type="transmembrane region" description="Helical" evidence="1">
    <location>
        <begin position="235"/>
        <end position="252"/>
    </location>
</feature>
<sequence length="529" mass="58481">MRQSLHTWLELFLIVALPLAMLLWWHTAPENGYIYDDAYISYRYAVNLANGHGLVWNVGDVPTQGYTNFLFVVLIALGLKLGIQAVHMAHMLNALGLVLIGLALYSMASLYFARPYGRILPSLAATLLPLSLINALTGMETIFWTGLLFAAIALAMRYIATSGRPWLIAYAVVAFLACLTRPESVLFAMLWFVTLLALSRARRDVLLTALVFGVAGALYLLWLQSYFGAILPNSFYVKVTNPFILPGWFYIVEFSEQAVSPIAFWLIFTIGLALLIRRALRLSLALLALNGALLSLLAFYTLTYPLMGLYHRFVYPVLIVLIVWAGTGLVALTEQLLQSRVALRYAAFSILCALLTFTTAQTVAASVAEPKSAGELFYANLRMGMALGQLPDAAKITVAYGDAGILPFVSGVRHMDVVGLNENRIAREGKERGWLWIVGYVLGSRPDVIGFYTYPDGIVFNLGHGLMGGYYSVLASAPDFLNNYTYAGGFDAGSVHTQWFVYNQSPYRDAIWQAVQAAADFKDYTIRMP</sequence>
<feature type="transmembrane region" description="Helical" evidence="1">
    <location>
        <begin position="283"/>
        <end position="307"/>
    </location>
</feature>
<name>A0A2M8Q0U5_9CHLR</name>
<feature type="transmembrane region" description="Helical" evidence="1">
    <location>
        <begin position="345"/>
        <end position="368"/>
    </location>
</feature>
<dbReference type="AlphaFoldDB" id="A0A2M8Q0U5"/>
<evidence type="ECO:0000313" key="2">
    <source>
        <dbReference type="EMBL" id="PJF43436.1"/>
    </source>
</evidence>
<evidence type="ECO:0000313" key="3">
    <source>
        <dbReference type="Proteomes" id="UP000228947"/>
    </source>
</evidence>
<feature type="transmembrane region" description="Helical" evidence="1">
    <location>
        <begin position="7"/>
        <end position="25"/>
    </location>
</feature>
<keyword evidence="1" id="KW-1133">Transmembrane helix</keyword>
<evidence type="ECO:0000256" key="1">
    <source>
        <dbReference type="SAM" id="Phobius"/>
    </source>
</evidence>
<feature type="transmembrane region" description="Helical" evidence="1">
    <location>
        <begin position="95"/>
        <end position="113"/>
    </location>
</feature>
<proteinExistence type="predicted"/>
<evidence type="ECO:0008006" key="4">
    <source>
        <dbReference type="Google" id="ProtNLM"/>
    </source>
</evidence>
<organism evidence="2 3">
    <name type="scientific">Candidatus Thermofonsia Clade 1 bacterium</name>
    <dbReference type="NCBI Taxonomy" id="2364210"/>
    <lineage>
        <taxon>Bacteria</taxon>
        <taxon>Bacillati</taxon>
        <taxon>Chloroflexota</taxon>
        <taxon>Candidatus Thermofontia</taxon>
        <taxon>Candidatus Thermofonsia Clade 1</taxon>
    </lineage>
</organism>
<feature type="transmembrane region" description="Helical" evidence="1">
    <location>
        <begin position="258"/>
        <end position="276"/>
    </location>
</feature>
<accession>A0A2M8Q0U5</accession>
<dbReference type="EMBL" id="PGTL01000001">
    <property type="protein sequence ID" value="PJF43436.1"/>
    <property type="molecule type" value="Genomic_DNA"/>
</dbReference>
<feature type="transmembrane region" description="Helical" evidence="1">
    <location>
        <begin position="167"/>
        <end position="193"/>
    </location>
</feature>
<keyword evidence="1" id="KW-0472">Membrane</keyword>
<feature type="transmembrane region" description="Helical" evidence="1">
    <location>
        <begin position="313"/>
        <end position="333"/>
    </location>
</feature>
<feature type="transmembrane region" description="Helical" evidence="1">
    <location>
        <begin position="133"/>
        <end position="155"/>
    </location>
</feature>
<comment type="caution">
    <text evidence="2">The sequence shown here is derived from an EMBL/GenBank/DDBJ whole genome shotgun (WGS) entry which is preliminary data.</text>
</comment>
<feature type="transmembrane region" description="Helical" evidence="1">
    <location>
        <begin position="65"/>
        <end position="83"/>
    </location>
</feature>
<protein>
    <recommendedName>
        <fullName evidence="4">Glycosyltransferase RgtA/B/C/D-like domain-containing protein</fullName>
    </recommendedName>
</protein>
<dbReference type="Proteomes" id="UP000228947">
    <property type="component" value="Unassembled WGS sequence"/>
</dbReference>
<keyword evidence="1" id="KW-0812">Transmembrane</keyword>